<dbReference type="PANTHER" id="PTHR43798:SF31">
    <property type="entry name" value="AB HYDROLASE SUPERFAMILY PROTEIN YCLE"/>
    <property type="match status" value="1"/>
</dbReference>
<dbReference type="PRINTS" id="PR00412">
    <property type="entry name" value="EPOXHYDRLASE"/>
</dbReference>
<dbReference type="Proteomes" id="UP001610861">
    <property type="component" value="Unassembled WGS sequence"/>
</dbReference>
<keyword evidence="4" id="KW-1185">Reference proteome</keyword>
<protein>
    <submittedName>
        <fullName evidence="3">Alpha/beta fold hydrolase</fullName>
    </submittedName>
</protein>
<dbReference type="PRINTS" id="PR00111">
    <property type="entry name" value="ABHYDROLASE"/>
</dbReference>
<name>A0ABW7QCI3_9MICO</name>
<dbReference type="InterPro" id="IPR029058">
    <property type="entry name" value="AB_hydrolase_fold"/>
</dbReference>
<organism evidence="3 4">
    <name type="scientific">Microbacterium alkaliflavum</name>
    <dbReference type="NCBI Taxonomy" id="3248839"/>
    <lineage>
        <taxon>Bacteria</taxon>
        <taxon>Bacillati</taxon>
        <taxon>Actinomycetota</taxon>
        <taxon>Actinomycetes</taxon>
        <taxon>Micrococcales</taxon>
        <taxon>Microbacteriaceae</taxon>
        <taxon>Microbacterium</taxon>
    </lineage>
</organism>
<dbReference type="InterPro" id="IPR000639">
    <property type="entry name" value="Epox_hydrolase-like"/>
</dbReference>
<dbReference type="InterPro" id="IPR000073">
    <property type="entry name" value="AB_hydrolase_1"/>
</dbReference>
<evidence type="ECO:0000313" key="3">
    <source>
        <dbReference type="EMBL" id="MFH8252595.1"/>
    </source>
</evidence>
<dbReference type="EMBL" id="JBIQWL010000010">
    <property type="protein sequence ID" value="MFH8252595.1"/>
    <property type="molecule type" value="Genomic_DNA"/>
</dbReference>
<dbReference type="Gene3D" id="3.40.50.1820">
    <property type="entry name" value="alpha/beta hydrolase"/>
    <property type="match status" value="1"/>
</dbReference>
<gene>
    <name evidence="3" type="ORF">ACH3VR_19670</name>
</gene>
<evidence type="ECO:0000256" key="1">
    <source>
        <dbReference type="ARBA" id="ARBA00022801"/>
    </source>
</evidence>
<dbReference type="RefSeq" id="WP_397558025.1">
    <property type="nucleotide sequence ID" value="NZ_JBIQWL010000010.1"/>
</dbReference>
<evidence type="ECO:0000259" key="2">
    <source>
        <dbReference type="Pfam" id="PF12697"/>
    </source>
</evidence>
<dbReference type="GO" id="GO:0016787">
    <property type="term" value="F:hydrolase activity"/>
    <property type="evidence" value="ECO:0007669"/>
    <property type="project" value="UniProtKB-KW"/>
</dbReference>
<dbReference type="SUPFAM" id="SSF53474">
    <property type="entry name" value="alpha/beta-Hydrolases"/>
    <property type="match status" value="1"/>
</dbReference>
<reference evidence="3 4" key="1">
    <citation type="submission" date="2024-09" db="EMBL/GenBank/DDBJ databases">
        <authorList>
            <person name="Pan X."/>
        </authorList>
    </citation>
    <scope>NUCLEOTIDE SEQUENCE [LARGE SCALE GENOMIC DNA]</scope>
    <source>
        <strain evidence="3 4">B2969</strain>
    </source>
</reference>
<dbReference type="InterPro" id="IPR050266">
    <property type="entry name" value="AB_hydrolase_sf"/>
</dbReference>
<proteinExistence type="predicted"/>
<keyword evidence="1 3" id="KW-0378">Hydrolase</keyword>
<feature type="domain" description="AB hydrolase-1" evidence="2">
    <location>
        <begin position="15"/>
        <end position="248"/>
    </location>
</feature>
<evidence type="ECO:0000313" key="4">
    <source>
        <dbReference type="Proteomes" id="UP001610861"/>
    </source>
</evidence>
<comment type="caution">
    <text evidence="3">The sequence shown here is derived from an EMBL/GenBank/DDBJ whole genome shotgun (WGS) entry which is preliminary data.</text>
</comment>
<accession>A0ABW7QCI3</accession>
<dbReference type="PANTHER" id="PTHR43798">
    <property type="entry name" value="MONOACYLGLYCEROL LIPASE"/>
    <property type="match status" value="1"/>
</dbReference>
<dbReference type="Pfam" id="PF12697">
    <property type="entry name" value="Abhydrolase_6"/>
    <property type="match status" value="1"/>
</dbReference>
<sequence length="263" mass="28108">MTLWHELKGGGQPVIFLHHGIADSRVWQPQWSSLAPRHMLVRCDFAGFGQSPIGPLPLTPARDVAALLDMLGIADAVVVGSSMGGRVALELAVARPDLVSALVLAAPALPGVNWSQAVRAYGEAEDDAVAGGDLAEATEVNLRMWVDGPNRTAADVEPGFRGAVEAMLLHALEVQTPWWQELEEDLLVPDLGDRLGVVAVPTLVLVGDEDVEDFQVLARRIASAIPDARLATLARTAHFPNLEQPEAFDALVLDFLARIATTS</sequence>